<reference evidence="4" key="1">
    <citation type="submission" date="2015-06" db="UniProtKB">
        <authorList>
            <consortium name="EnsemblPlants"/>
        </authorList>
    </citation>
    <scope>IDENTIFICATION</scope>
</reference>
<dbReference type="Gene3D" id="2.20.70.30">
    <property type="entry name" value="Nascent polypeptide-associated complex domain"/>
    <property type="match status" value="1"/>
</dbReference>
<proteinExistence type="inferred from homology"/>
<dbReference type="ExpressionAtlas" id="M8BUT1">
    <property type="expression patterns" value="baseline"/>
</dbReference>
<comment type="subunit">
    <text evidence="2">Part of the nascent polypeptide-associated complex (NAC).</text>
</comment>
<dbReference type="InterPro" id="IPR038187">
    <property type="entry name" value="NAC_A/B_dom_sf"/>
</dbReference>
<feature type="region of interest" description="Disordered" evidence="3">
    <location>
        <begin position="1"/>
        <end position="27"/>
    </location>
</feature>
<comment type="similarity">
    <text evidence="1 2">Belongs to the NAC-beta family.</text>
</comment>
<evidence type="ECO:0000256" key="2">
    <source>
        <dbReference type="RuleBase" id="RU361272"/>
    </source>
</evidence>
<sequence>MVVGGSDADARKGETEGGGGAKAMAEKQVRHCHMDRKAGTWRYLGNREGLSRRPRASPRSSASSRPLLEDHFDSSSHHPDRLMDALRIELKIKRKRNIRRSFPSTDDRKKKEVYKTTTTDDKRLQSTLKRVGVNTIPGVEEANIYKVDIVIQFQNPTVQASPHALTSQTITSPSVGVKTWAAPVWCKSSSSPGGVTPSALMAQLRMHDDHGI</sequence>
<keyword evidence="2" id="KW-0805">Transcription regulation</keyword>
<evidence type="ECO:0000256" key="3">
    <source>
        <dbReference type="SAM" id="MobiDB-lite"/>
    </source>
</evidence>
<keyword evidence="2" id="KW-0804">Transcription</keyword>
<evidence type="ECO:0000313" key="4">
    <source>
        <dbReference type="EnsemblPlants" id="EMT25588"/>
    </source>
</evidence>
<dbReference type="EnsemblPlants" id="EMT25588">
    <property type="protein sequence ID" value="EMT25588"/>
    <property type="gene ID" value="F775_05996"/>
</dbReference>
<dbReference type="Pfam" id="PF01849">
    <property type="entry name" value="NAC"/>
    <property type="match status" value="1"/>
</dbReference>
<dbReference type="AlphaFoldDB" id="M8BUT1"/>
<feature type="compositionally biased region" description="Basic and acidic residues" evidence="3">
    <location>
        <begin position="67"/>
        <end position="79"/>
    </location>
</feature>
<feature type="region of interest" description="Disordered" evidence="3">
    <location>
        <begin position="45"/>
        <end position="79"/>
    </location>
</feature>
<name>M8BUT1_AEGTA</name>
<dbReference type="SMART" id="SM01407">
    <property type="entry name" value="NAC"/>
    <property type="match status" value="1"/>
</dbReference>
<dbReference type="PANTHER" id="PTHR10351">
    <property type="entry name" value="TRANSCRIPTION FACTOR BTF3 FAMILY MEMBER"/>
    <property type="match status" value="1"/>
</dbReference>
<organism evidence="4">
    <name type="scientific">Aegilops tauschii</name>
    <name type="common">Tausch's goatgrass</name>
    <name type="synonym">Aegilops squarrosa</name>
    <dbReference type="NCBI Taxonomy" id="37682"/>
    <lineage>
        <taxon>Eukaryota</taxon>
        <taxon>Viridiplantae</taxon>
        <taxon>Streptophyta</taxon>
        <taxon>Embryophyta</taxon>
        <taxon>Tracheophyta</taxon>
        <taxon>Spermatophyta</taxon>
        <taxon>Magnoliopsida</taxon>
        <taxon>Liliopsida</taxon>
        <taxon>Poales</taxon>
        <taxon>Poaceae</taxon>
        <taxon>BOP clade</taxon>
        <taxon>Pooideae</taxon>
        <taxon>Triticodae</taxon>
        <taxon>Triticeae</taxon>
        <taxon>Triticinae</taxon>
        <taxon>Aegilops</taxon>
    </lineage>
</organism>
<evidence type="ECO:0000256" key="1">
    <source>
        <dbReference type="ARBA" id="ARBA00005296"/>
    </source>
</evidence>
<dbReference type="PROSITE" id="PS51151">
    <property type="entry name" value="NAC_AB"/>
    <property type="match status" value="1"/>
</dbReference>
<dbReference type="InterPro" id="IPR039370">
    <property type="entry name" value="BTF3"/>
</dbReference>
<feature type="compositionally biased region" description="Low complexity" evidence="3">
    <location>
        <begin position="57"/>
        <end position="66"/>
    </location>
</feature>
<dbReference type="InterPro" id="IPR002715">
    <property type="entry name" value="Nas_poly-pep-assoc_cplx_dom"/>
</dbReference>
<accession>M8BUT1</accession>
<protein>
    <recommendedName>
        <fullName evidence="2">Nascent polypeptide-associated complex subunit beta</fullName>
    </recommendedName>
</protein>